<dbReference type="Proteomes" id="UP000270224">
    <property type="component" value="Unassembled WGS sequence"/>
</dbReference>
<dbReference type="AlphaFoldDB" id="A0A3N0X057"/>
<accession>A0A3N0X057</accession>
<evidence type="ECO:0000313" key="2">
    <source>
        <dbReference type="Proteomes" id="UP000270224"/>
    </source>
</evidence>
<dbReference type="EMBL" id="RJUG01000001">
    <property type="protein sequence ID" value="ROI10680.1"/>
    <property type="molecule type" value="Genomic_DNA"/>
</dbReference>
<gene>
    <name evidence="1" type="ORF">EGI11_01955</name>
</gene>
<reference evidence="2" key="1">
    <citation type="submission" date="2018-11" db="EMBL/GenBank/DDBJ databases">
        <title>Proposal to divide the Flavobacteriaceae and reorganize its genera based on Amino Acid Identity values calculated from whole genome sequences.</title>
        <authorList>
            <person name="Nicholson A.C."/>
            <person name="Gulvik C.A."/>
            <person name="Whitney A.M."/>
            <person name="Humrighouse B.W."/>
            <person name="Bell M."/>
            <person name="Holmes B."/>
            <person name="Steigerwalt A."/>
            <person name="Villarma A."/>
            <person name="Sheth M."/>
            <person name="Batra D."/>
            <person name="Pryor J."/>
            <person name="Bernardet J.-F."/>
            <person name="Hugo C."/>
            <person name="Kampfer P."/>
            <person name="Newman J."/>
            <person name="Mcquiston J.R."/>
        </authorList>
    </citation>
    <scope>NUCLEOTIDE SEQUENCE [LARGE SCALE GENOMIC DNA]</scope>
    <source>
        <strain evidence="2">H3056</strain>
    </source>
</reference>
<comment type="caution">
    <text evidence="1">The sequence shown here is derived from an EMBL/GenBank/DDBJ whole genome shotgun (WGS) entry which is preliminary data.</text>
</comment>
<sequence length="128" mass="14986">MKKLLVYFFLCLYLLSFTEARQFLKLPNLVEHYISHEIRGEKTTFLSFVKMHYLEDHGVDSDYSQDMDLPFKTHELNHCSFSLLVIPEIFSIKLKAPENTEQKAQIFSYSFSHTSDAFASIFRPPILA</sequence>
<evidence type="ECO:0000313" key="1">
    <source>
        <dbReference type="EMBL" id="ROI10680.1"/>
    </source>
</evidence>
<organism evidence="1 2">
    <name type="scientific">Kaistella daneshvariae</name>
    <dbReference type="NCBI Taxonomy" id="2487074"/>
    <lineage>
        <taxon>Bacteria</taxon>
        <taxon>Pseudomonadati</taxon>
        <taxon>Bacteroidota</taxon>
        <taxon>Flavobacteriia</taxon>
        <taxon>Flavobacteriales</taxon>
        <taxon>Weeksellaceae</taxon>
        <taxon>Chryseobacterium group</taxon>
        <taxon>Kaistella</taxon>
    </lineage>
</organism>
<protein>
    <submittedName>
        <fullName evidence="1">Uncharacterized protein</fullName>
    </submittedName>
</protein>
<proteinExistence type="predicted"/>
<name>A0A3N0X057_9FLAO</name>
<reference evidence="2" key="2">
    <citation type="submission" date="2018-11" db="EMBL/GenBank/DDBJ databases">
        <title>Proposal to divide the Flavobacteriaceae and reorganize its genera based on Amino Acid Identity values calculated from whole genome sequences.</title>
        <authorList>
            <person name="Nicholson A.C."/>
            <person name="Gulvik C.A."/>
            <person name="Whitney A.M."/>
            <person name="Humrighouse B.W."/>
            <person name="Bell M."/>
            <person name="Holmens B."/>
            <person name="Steigerwalt A."/>
            <person name="Villarma A."/>
            <person name="Sheth M."/>
            <person name="Batra D."/>
            <person name="Pryor J."/>
            <person name="Bernardet J.-F."/>
            <person name="Hugo C."/>
            <person name="Kampfer P."/>
            <person name="Newman J."/>
            <person name="Mcquiston J.R."/>
        </authorList>
    </citation>
    <scope>NUCLEOTIDE SEQUENCE [LARGE SCALE GENOMIC DNA]</scope>
    <source>
        <strain evidence="2">H3056</strain>
    </source>
</reference>